<name>A0A8J2KY25_9HEXA</name>
<organism evidence="1 2">
    <name type="scientific">Allacma fusca</name>
    <dbReference type="NCBI Taxonomy" id="39272"/>
    <lineage>
        <taxon>Eukaryota</taxon>
        <taxon>Metazoa</taxon>
        <taxon>Ecdysozoa</taxon>
        <taxon>Arthropoda</taxon>
        <taxon>Hexapoda</taxon>
        <taxon>Collembola</taxon>
        <taxon>Symphypleona</taxon>
        <taxon>Sminthuridae</taxon>
        <taxon>Allacma</taxon>
    </lineage>
</organism>
<dbReference type="EMBL" id="CAJVCH010524291">
    <property type="protein sequence ID" value="CAG7821883.1"/>
    <property type="molecule type" value="Genomic_DNA"/>
</dbReference>
<proteinExistence type="predicted"/>
<dbReference type="OrthoDB" id="66977at2759"/>
<evidence type="ECO:0000313" key="1">
    <source>
        <dbReference type="EMBL" id="CAG7821883.1"/>
    </source>
</evidence>
<dbReference type="AlphaFoldDB" id="A0A8J2KY25"/>
<feature type="non-terminal residue" evidence="1">
    <location>
        <position position="104"/>
    </location>
</feature>
<keyword evidence="2" id="KW-1185">Reference proteome</keyword>
<comment type="caution">
    <text evidence="1">The sequence shown here is derived from an EMBL/GenBank/DDBJ whole genome shotgun (WGS) entry which is preliminary data.</text>
</comment>
<sequence>QIEACNEQQIAETIDRDFIPPPRHGSIPCTLKGPYSPLELYFQSVCQSSNAKQVAVDNHSVNSVILDHEPTAPTARLLVASSITIQEKSGKVVASNTSKKYQID</sequence>
<reference evidence="1" key="1">
    <citation type="submission" date="2021-06" db="EMBL/GenBank/DDBJ databases">
        <authorList>
            <person name="Hodson N. C."/>
            <person name="Mongue J. A."/>
            <person name="Jaron S. K."/>
        </authorList>
    </citation>
    <scope>NUCLEOTIDE SEQUENCE</scope>
</reference>
<gene>
    <name evidence="1" type="ORF">AFUS01_LOCUS32188</name>
</gene>
<accession>A0A8J2KY25</accession>
<protein>
    <submittedName>
        <fullName evidence="1">Uncharacterized protein</fullName>
    </submittedName>
</protein>
<evidence type="ECO:0000313" key="2">
    <source>
        <dbReference type="Proteomes" id="UP000708208"/>
    </source>
</evidence>
<dbReference type="Proteomes" id="UP000708208">
    <property type="component" value="Unassembled WGS sequence"/>
</dbReference>